<dbReference type="OrthoDB" id="8584394at2"/>
<sequence length="321" mass="35970">MIGYKRPIQLGALLFLTVSCSSKQKQQNTVDKKESPKYITATLPNQNPEGIEFDKNKGVFLVSAINVNPNIATVGFFGETSQFSKNQGSIPGGSFGLQVDYKNNRLLACTNNDEAAHVAIYDLDRGDLEKLVNLSQILPEGTEYQANDLVVVGDDIYVTGRLENTIYKVSSDFQPIAFFQREGLERPNGIVYIDKGYLIVAYYTNSEAYLVKIPIDNPSDSQIIEIKNFEFRGLDGMLLTERGSLIGVTKNFEDPKKGFVLEFSSDDDWKTASLIDSIDINRSTTIAQVNPGEYYVMNQDWKTPNAENWTLERVEIKKAIK</sequence>
<reference evidence="1 2" key="1">
    <citation type="submission" date="2019-08" db="EMBL/GenBank/DDBJ databases">
        <title>Seonamhaeicola sediminis sp. nov., isolated from marine sediment.</title>
        <authorList>
            <person name="Cao W.R."/>
        </authorList>
    </citation>
    <scope>NUCLEOTIDE SEQUENCE [LARGE SCALE GENOMIC DNA]</scope>
    <source>
        <strain evidence="1 2">1505</strain>
    </source>
</reference>
<name>A0A5C7GDX6_9FLAO</name>
<dbReference type="InterPro" id="IPR053224">
    <property type="entry name" value="Sensory_adhesion_molecule"/>
</dbReference>
<proteinExistence type="predicted"/>
<dbReference type="PANTHER" id="PTHR31460:SF3">
    <property type="entry name" value="MESOCENTIN"/>
    <property type="match status" value="1"/>
</dbReference>
<evidence type="ECO:0000313" key="2">
    <source>
        <dbReference type="Proteomes" id="UP000321080"/>
    </source>
</evidence>
<dbReference type="RefSeq" id="WP_147769875.1">
    <property type="nucleotide sequence ID" value="NZ_VRKQ01000021.1"/>
</dbReference>
<dbReference type="SUPFAM" id="SSF101898">
    <property type="entry name" value="NHL repeat"/>
    <property type="match status" value="1"/>
</dbReference>
<dbReference type="Gene3D" id="2.120.10.30">
    <property type="entry name" value="TolB, C-terminal domain"/>
    <property type="match status" value="1"/>
</dbReference>
<gene>
    <name evidence="1" type="ORF">FUA22_17380</name>
</gene>
<dbReference type="AlphaFoldDB" id="A0A5C7GDX6"/>
<dbReference type="PROSITE" id="PS51257">
    <property type="entry name" value="PROKAR_LIPOPROTEIN"/>
    <property type="match status" value="1"/>
</dbReference>
<keyword evidence="2" id="KW-1185">Reference proteome</keyword>
<dbReference type="EMBL" id="VRKQ01000021">
    <property type="protein sequence ID" value="TXG34683.1"/>
    <property type="molecule type" value="Genomic_DNA"/>
</dbReference>
<protein>
    <submittedName>
        <fullName evidence="1">Uncharacterized protein</fullName>
    </submittedName>
</protein>
<comment type="caution">
    <text evidence="1">The sequence shown here is derived from an EMBL/GenBank/DDBJ whole genome shotgun (WGS) entry which is preliminary data.</text>
</comment>
<dbReference type="Proteomes" id="UP000321080">
    <property type="component" value="Unassembled WGS sequence"/>
</dbReference>
<dbReference type="InterPro" id="IPR011042">
    <property type="entry name" value="6-blade_b-propeller_TolB-like"/>
</dbReference>
<organism evidence="1 2">
    <name type="scientific">Seonamhaeicola maritimus</name>
    <dbReference type="NCBI Taxonomy" id="2591822"/>
    <lineage>
        <taxon>Bacteria</taxon>
        <taxon>Pseudomonadati</taxon>
        <taxon>Bacteroidota</taxon>
        <taxon>Flavobacteriia</taxon>
        <taxon>Flavobacteriales</taxon>
        <taxon>Flavobacteriaceae</taxon>
    </lineage>
</organism>
<dbReference type="PANTHER" id="PTHR31460">
    <property type="match status" value="1"/>
</dbReference>
<accession>A0A5C7GDX6</accession>
<evidence type="ECO:0000313" key="1">
    <source>
        <dbReference type="EMBL" id="TXG34683.1"/>
    </source>
</evidence>